<evidence type="ECO:0000313" key="8">
    <source>
        <dbReference type="Proteomes" id="UP000305948"/>
    </source>
</evidence>
<feature type="compositionally biased region" description="Low complexity" evidence="6">
    <location>
        <begin position="166"/>
        <end position="176"/>
    </location>
</feature>
<comment type="similarity">
    <text evidence="3">Belongs to the DIF1/spd1 family.</text>
</comment>
<dbReference type="OrthoDB" id="4072855at2759"/>
<reference evidence="7 8" key="1">
    <citation type="journal article" date="2019" name="Nat. Ecol. Evol.">
        <title>Megaphylogeny resolves global patterns of mushroom evolution.</title>
        <authorList>
            <person name="Varga T."/>
            <person name="Krizsan K."/>
            <person name="Foldi C."/>
            <person name="Dima B."/>
            <person name="Sanchez-Garcia M."/>
            <person name="Sanchez-Ramirez S."/>
            <person name="Szollosi G.J."/>
            <person name="Szarkandi J.G."/>
            <person name="Papp V."/>
            <person name="Albert L."/>
            <person name="Andreopoulos W."/>
            <person name="Angelini C."/>
            <person name="Antonin V."/>
            <person name="Barry K.W."/>
            <person name="Bougher N.L."/>
            <person name="Buchanan P."/>
            <person name="Buyck B."/>
            <person name="Bense V."/>
            <person name="Catcheside P."/>
            <person name="Chovatia M."/>
            <person name="Cooper J."/>
            <person name="Damon W."/>
            <person name="Desjardin D."/>
            <person name="Finy P."/>
            <person name="Geml J."/>
            <person name="Haridas S."/>
            <person name="Hughes K."/>
            <person name="Justo A."/>
            <person name="Karasinski D."/>
            <person name="Kautmanova I."/>
            <person name="Kiss B."/>
            <person name="Kocsube S."/>
            <person name="Kotiranta H."/>
            <person name="LaButti K.M."/>
            <person name="Lechner B.E."/>
            <person name="Liimatainen K."/>
            <person name="Lipzen A."/>
            <person name="Lukacs Z."/>
            <person name="Mihaltcheva S."/>
            <person name="Morgado L.N."/>
            <person name="Niskanen T."/>
            <person name="Noordeloos M.E."/>
            <person name="Ohm R.A."/>
            <person name="Ortiz-Santana B."/>
            <person name="Ovrebo C."/>
            <person name="Racz N."/>
            <person name="Riley R."/>
            <person name="Savchenko A."/>
            <person name="Shiryaev A."/>
            <person name="Soop K."/>
            <person name="Spirin V."/>
            <person name="Szebenyi C."/>
            <person name="Tomsovsky M."/>
            <person name="Tulloss R.E."/>
            <person name="Uehling J."/>
            <person name="Grigoriev I.V."/>
            <person name="Vagvolgyi C."/>
            <person name="Papp T."/>
            <person name="Martin F.M."/>
            <person name="Miettinen O."/>
            <person name="Hibbett D.S."/>
            <person name="Nagy L.G."/>
        </authorList>
    </citation>
    <scope>NUCLEOTIDE SEQUENCE [LARGE SCALE GENOMIC DNA]</scope>
    <source>
        <strain evidence="7 8">OMC1185</strain>
    </source>
</reference>
<dbReference type="AlphaFoldDB" id="A0A5C3NEC6"/>
<proteinExistence type="inferred from homology"/>
<evidence type="ECO:0000256" key="4">
    <source>
        <dbReference type="ARBA" id="ARBA00022490"/>
    </source>
</evidence>
<evidence type="ECO:0000256" key="1">
    <source>
        <dbReference type="ARBA" id="ARBA00004123"/>
    </source>
</evidence>
<evidence type="ECO:0000256" key="6">
    <source>
        <dbReference type="SAM" id="MobiDB-lite"/>
    </source>
</evidence>
<feature type="region of interest" description="Disordered" evidence="6">
    <location>
        <begin position="1"/>
        <end position="29"/>
    </location>
</feature>
<feature type="compositionally biased region" description="Basic and acidic residues" evidence="6">
    <location>
        <begin position="8"/>
        <end position="17"/>
    </location>
</feature>
<dbReference type="Proteomes" id="UP000305948">
    <property type="component" value="Unassembled WGS sequence"/>
</dbReference>
<comment type="subcellular location">
    <subcellularLocation>
        <location evidence="2">Cytoplasm</location>
    </subcellularLocation>
    <subcellularLocation>
        <location evidence="1">Nucleus</location>
    </subcellularLocation>
</comment>
<evidence type="ECO:0000256" key="5">
    <source>
        <dbReference type="ARBA" id="ARBA00023242"/>
    </source>
</evidence>
<gene>
    <name evidence="7" type="ORF">OE88DRAFT_649628</name>
</gene>
<evidence type="ECO:0000256" key="3">
    <source>
        <dbReference type="ARBA" id="ARBA00005459"/>
    </source>
</evidence>
<evidence type="ECO:0000256" key="2">
    <source>
        <dbReference type="ARBA" id="ARBA00004496"/>
    </source>
</evidence>
<accession>A0A5C3NEC6</accession>
<keyword evidence="4" id="KW-0963">Cytoplasm</keyword>
<dbReference type="Pfam" id="PF08591">
    <property type="entry name" value="RNR_inhib"/>
    <property type="match status" value="1"/>
</dbReference>
<evidence type="ECO:0000313" key="7">
    <source>
        <dbReference type="EMBL" id="TFK55692.1"/>
    </source>
</evidence>
<feature type="region of interest" description="Disordered" evidence="6">
    <location>
        <begin position="166"/>
        <end position="188"/>
    </location>
</feature>
<organism evidence="7 8">
    <name type="scientific">Heliocybe sulcata</name>
    <dbReference type="NCBI Taxonomy" id="5364"/>
    <lineage>
        <taxon>Eukaryota</taxon>
        <taxon>Fungi</taxon>
        <taxon>Dikarya</taxon>
        <taxon>Basidiomycota</taxon>
        <taxon>Agaricomycotina</taxon>
        <taxon>Agaricomycetes</taxon>
        <taxon>Gloeophyllales</taxon>
        <taxon>Gloeophyllaceae</taxon>
        <taxon>Heliocybe</taxon>
    </lineage>
</organism>
<keyword evidence="5" id="KW-0539">Nucleus</keyword>
<dbReference type="EMBL" id="ML213504">
    <property type="protein sequence ID" value="TFK55692.1"/>
    <property type="molecule type" value="Genomic_DNA"/>
</dbReference>
<dbReference type="GO" id="GO:0005634">
    <property type="term" value="C:nucleus"/>
    <property type="evidence" value="ECO:0007669"/>
    <property type="project" value="UniProtKB-SubCell"/>
</dbReference>
<dbReference type="GO" id="GO:0005737">
    <property type="term" value="C:cytoplasm"/>
    <property type="evidence" value="ECO:0007669"/>
    <property type="project" value="UniProtKB-SubCell"/>
</dbReference>
<name>A0A5C3NEC6_9AGAM</name>
<protein>
    <submittedName>
        <fullName evidence="7">Uncharacterized protein</fullName>
    </submittedName>
</protein>
<dbReference type="InterPro" id="IPR013900">
    <property type="entry name" value="RNR_inhibitor"/>
</dbReference>
<keyword evidence="8" id="KW-1185">Reference proteome</keyword>
<sequence>MSSFSKRPLTETARHDLTSSNAPGNAFLSDDVYARLRNVGSRVRKSVTEGYNTHRYTGTPPDDETSNAQTLMRETSGPIFTSSNATLHQVFGGTDGGPAAVSSCLKRSRSFSEEEHHLTDPENGDVDMLNESQALDETSTSPSKRIIKPLRRNKGFKQVQSLPEGLLSMGLGSSRGTSAPSQNPAVVEEDWSQECFQTPDIAPLPAAPYRE</sequence>
<feature type="region of interest" description="Disordered" evidence="6">
    <location>
        <begin position="45"/>
        <end position="68"/>
    </location>
</feature>